<evidence type="ECO:0000259" key="58">
    <source>
        <dbReference type="PROSITE" id="PS50118"/>
    </source>
</evidence>
<dbReference type="GO" id="GO:0004622">
    <property type="term" value="F:phosphatidylcholine lysophospholipase activity"/>
    <property type="evidence" value="ECO:0007669"/>
    <property type="project" value="UniProtKB-EC"/>
</dbReference>
<dbReference type="Gene3D" id="1.20.1070.10">
    <property type="entry name" value="Rhodopsin 7-helix transmembrane proteins"/>
    <property type="match status" value="2"/>
</dbReference>
<dbReference type="PRINTS" id="PR00503">
    <property type="entry name" value="BROMODOMAIN"/>
</dbReference>
<dbReference type="SUPFAM" id="SSF47095">
    <property type="entry name" value="HMG-box"/>
    <property type="match status" value="1"/>
</dbReference>
<evidence type="ECO:0000313" key="63">
    <source>
        <dbReference type="Proteomes" id="UP000719412"/>
    </source>
</evidence>
<feature type="transmembrane region" description="Helical" evidence="56">
    <location>
        <begin position="2145"/>
        <end position="2164"/>
    </location>
</feature>
<dbReference type="GO" id="GO:0006368">
    <property type="term" value="P:transcription elongation by RNA polymerase II"/>
    <property type="evidence" value="ECO:0007669"/>
    <property type="project" value="TreeGrafter"/>
</dbReference>
<evidence type="ECO:0000256" key="18">
    <source>
        <dbReference type="ARBA" id="ARBA00023163"/>
    </source>
</evidence>
<evidence type="ECO:0000256" key="11">
    <source>
        <dbReference type="ARBA" id="ARBA00022853"/>
    </source>
</evidence>
<keyword evidence="22 54" id="KW-0539">Nucleus</keyword>
<evidence type="ECO:0000256" key="7">
    <source>
        <dbReference type="ARBA" id="ARBA00022692"/>
    </source>
</evidence>
<keyword evidence="18" id="KW-0804">Transcription</keyword>
<feature type="transmembrane region" description="Helical" evidence="56">
    <location>
        <begin position="1733"/>
        <end position="1756"/>
    </location>
</feature>
<dbReference type="CDD" id="cd01824">
    <property type="entry name" value="Phospholipase_B_like"/>
    <property type="match status" value="2"/>
</dbReference>
<evidence type="ECO:0000256" key="26">
    <source>
        <dbReference type="ARBA" id="ARBA00029723"/>
    </source>
</evidence>
<evidence type="ECO:0000256" key="49">
    <source>
        <dbReference type="ARBA" id="ARBA00048939"/>
    </source>
</evidence>
<dbReference type="FunFam" id="2.30.30.490:FF:000026">
    <property type="entry name" value="Polybromo-1, putative"/>
    <property type="match status" value="1"/>
</dbReference>
<dbReference type="Proteomes" id="UP000719412">
    <property type="component" value="Unassembled WGS sequence"/>
</dbReference>
<dbReference type="InterPro" id="IPR001087">
    <property type="entry name" value="GDSL"/>
</dbReference>
<dbReference type="SMART" id="SM00297">
    <property type="entry name" value="BROMO"/>
    <property type="match status" value="4"/>
</dbReference>
<dbReference type="GO" id="GO:0004806">
    <property type="term" value="F:triacylglycerol lipase activity"/>
    <property type="evidence" value="ECO:0007669"/>
    <property type="project" value="UniProtKB-EC"/>
</dbReference>
<dbReference type="PROSITE" id="PS50118">
    <property type="entry name" value="HMG_BOX_2"/>
    <property type="match status" value="1"/>
</dbReference>
<comment type="catalytic activity">
    <reaction evidence="41">
        <text>1-octadecanoyl-2-(9Z,12Z)-octadecadienoyl-sn-glycerol + H2O = 1-octadecanoyl-sn-glycerol + (9Z,12Z)-octadecadienoate + H(+)</text>
        <dbReference type="Rhea" id="RHEA:40927"/>
        <dbReference type="ChEBI" id="CHEBI:15377"/>
        <dbReference type="ChEBI" id="CHEBI:15378"/>
        <dbReference type="ChEBI" id="CHEBI:30245"/>
        <dbReference type="ChEBI" id="CHEBI:75550"/>
        <dbReference type="ChEBI" id="CHEBI:77097"/>
    </reaction>
    <physiologicalReaction direction="left-to-right" evidence="41">
        <dbReference type="Rhea" id="RHEA:40928"/>
    </physiologicalReaction>
</comment>
<organism evidence="62 63">
    <name type="scientific">Tenebrio molitor</name>
    <name type="common">Yellow mealworm beetle</name>
    <dbReference type="NCBI Taxonomy" id="7067"/>
    <lineage>
        <taxon>Eukaryota</taxon>
        <taxon>Metazoa</taxon>
        <taxon>Ecdysozoa</taxon>
        <taxon>Arthropoda</taxon>
        <taxon>Hexapoda</taxon>
        <taxon>Insecta</taxon>
        <taxon>Pterygota</taxon>
        <taxon>Neoptera</taxon>
        <taxon>Endopterygota</taxon>
        <taxon>Coleoptera</taxon>
        <taxon>Polyphaga</taxon>
        <taxon>Cucujiformia</taxon>
        <taxon>Tenebrionidae</taxon>
        <taxon>Tenebrio</taxon>
    </lineage>
</organism>
<comment type="function">
    <text evidence="30">Calcium-independent membrane-associated phospholipase that catalyzes complete diacylation of phospholipids by hydrolyzing both sn-1 and sn-2 fatty acyl chains attached to the glycerol backbone (phospholipase B activity). Has dual phospholipase and lysophospholipase activities toward diacylphospholipids. Preferentially cleaves sn-2 ester bonds over sn-1 bonds. Acts as a lipase toward glycerolipid substrates. Hydrolyzes fatty acyl chains of diacylglycerols with preference for the sn-2 position and of triacylglycerols with not positional selectivity. May also hydrolyze long chain retinyl esters such as retinyl palmitate. May contribute to digestion of dietary phospholipids, glycerolipids and retinoids, facilitating lipid absorption at the brush border.</text>
</comment>
<dbReference type="PANTHER" id="PTHR16062">
    <property type="entry name" value="SWI/SNF-RELATED"/>
    <property type="match status" value="1"/>
</dbReference>
<feature type="DNA-binding region" description="HMG box" evidence="54">
    <location>
        <begin position="923"/>
        <end position="982"/>
    </location>
</feature>
<dbReference type="SUPFAM" id="SSF47370">
    <property type="entry name" value="Bromodomain"/>
    <property type="match status" value="4"/>
</dbReference>
<evidence type="ECO:0000256" key="21">
    <source>
        <dbReference type="ARBA" id="ARBA00023224"/>
    </source>
</evidence>
<evidence type="ECO:0000256" key="32">
    <source>
        <dbReference type="ARBA" id="ARBA00047363"/>
    </source>
</evidence>
<comment type="catalytic activity">
    <reaction evidence="25">
        <text>a 1,2-diacyl-sn-glycero-3-phosphocholine + H2O = a 1-acyl-sn-glycero-3-phosphocholine + a fatty acid + H(+)</text>
        <dbReference type="Rhea" id="RHEA:15801"/>
        <dbReference type="ChEBI" id="CHEBI:15377"/>
        <dbReference type="ChEBI" id="CHEBI:15378"/>
        <dbReference type="ChEBI" id="CHEBI:28868"/>
        <dbReference type="ChEBI" id="CHEBI:57643"/>
        <dbReference type="ChEBI" id="CHEBI:58168"/>
        <dbReference type="EC" id="3.1.1.4"/>
    </reaction>
    <physiologicalReaction direction="left-to-right" evidence="25">
        <dbReference type="Rhea" id="RHEA:15802"/>
    </physiologicalReaction>
</comment>
<comment type="catalytic activity">
    <reaction evidence="45">
        <text>1-hexadecanoyl-sn-glycero-3-phosphocholine + H2O = sn-glycerol 3-phosphocholine + hexadecanoate + H(+)</text>
        <dbReference type="Rhea" id="RHEA:40435"/>
        <dbReference type="ChEBI" id="CHEBI:7896"/>
        <dbReference type="ChEBI" id="CHEBI:15377"/>
        <dbReference type="ChEBI" id="CHEBI:15378"/>
        <dbReference type="ChEBI" id="CHEBI:16870"/>
        <dbReference type="ChEBI" id="CHEBI:72998"/>
    </reaction>
    <physiologicalReaction direction="left-to-right" evidence="45">
        <dbReference type="Rhea" id="RHEA:40436"/>
    </physiologicalReaction>
</comment>
<comment type="catalytic activity">
    <reaction evidence="42">
        <text>1,2,3-tri-(9Z-octadecenoyl)-glycerol + H2O = di-(9Z)-octadecenoylglycerol + (9Z)-octadecenoate + H(+)</text>
        <dbReference type="Rhea" id="RHEA:38575"/>
        <dbReference type="ChEBI" id="CHEBI:15377"/>
        <dbReference type="ChEBI" id="CHEBI:15378"/>
        <dbReference type="ChEBI" id="CHEBI:30823"/>
        <dbReference type="ChEBI" id="CHEBI:53753"/>
        <dbReference type="ChEBI" id="CHEBI:75945"/>
    </reaction>
    <physiologicalReaction direction="left-to-right" evidence="42">
        <dbReference type="Rhea" id="RHEA:38576"/>
    </physiologicalReaction>
</comment>
<dbReference type="SMART" id="SM00439">
    <property type="entry name" value="BAH"/>
    <property type="match status" value="2"/>
</dbReference>
<comment type="similarity">
    <text evidence="4">Belongs to the 'GDSL' lipolytic enzyme family. Phospholipase B1 subfamily.</text>
</comment>
<sequence length="2562" mass="293562">MDDESLADPLDVENPQWQLFEAVKSVTNNTGIPLSEPFWRLPSKRFYPDYYREIKNPVSLTQIKRKLTNHAYGTVSEVAGDMTIMFENAKKYNLPASRLYKDAVKLQKVMQMKVQELLDIDQCEDGRKPMLGFMEKPSKKLYSEYYEVISEPIDFLEIESKIRADQYSSENDLVKDFKLMFSNCRQFNEENSPIYEDSLVLEKYLVDKVGQTVTPEKKEKTVVRVVKPRKILSPIEKNLRTLYDAIRDYRESKANRQLALIFMKLPSKIDYPDYYEVIKNPIDMEKIAQKLKSNVYETLEDLVSDFILMFDNACKYNEPDSQIYKDALVLQTVCLQTKLQLKEDDDTVPDVSAAVQDILLNLFTNVYNHQDSEERCYTDSLADLPEHDEVDGKKVRAVSLDLIKRRLDRGLYKRLDTFQDDIFACLDRARRLSRSDSQVFEDSIELQSYFIKQRDELCKSGELLQSPALNYTLMDLTTAVESLRQSKLLEESLEEETETRSSDDSIIKETNINVGDSMICNQQTYKVGEFVYLDSKEKGCDPHILLIERLWTNNGQQMLYGNYYLRPAETYHLTTRKFLEKEVFKSDTHIAVPLEEVKERCCVLNIKQYFTMKAEGYDEKDVYVCESRYSTRSRSFKKIKVHPENPTLKERIEKHKDELAELQEQEKLVEKDKPNVVVYTNLEIDDGNTYYEQYNTICSGVVKTGDFVYVAADGGRQMIAQIDSIWDTKDGKCYFRGPWFVTPSEIPHSPNKLFYKQEVFLSSMEDTNPLVSIMGKCAVLEFNDYISCRPTEIPESDIFICNSMYDEINRQIRKLPVEGIKKFFHSTLVTEDEIYYFPKLINPPKTGLDMSQVQSDIGKSQNTPIHMEVEASPQLTKMNDMDILMDDSLDGGPPSVGSGDIPAVVATPGNVLTTPATGKKKNKNKVVTGYILYSREVRKQVVQNNPESNFGEISRIVGNEWRSLPTSEKQAWEERASKLNEETKAMLLLDEQCASPAPPNPDTVYECLWDNCDYQFEELQDCLEHCIKDKESQGHVQNHFQSNPDAELHCQWKNCLRNNKKNVQPFPNLARLVRHVRDMHINKGKGRVIPQADRSNYIYYQFCYSRISSKTGADVYYCTTEASKGLTLRGIHKSLEFGVRGLTPVAYALGPCSHFSGENYHFPVDNSQKCLRMQYHLHFRSKGSEKKCRYATGTGASILEVRSLWNLQTGFYCYYFLEKDHHLKFKYSFKRIPYNDSYIVVSPVNESYFWYDVLNETSLYYLKPSFTNDVFFEKWKICSQEALDCCDYSMNEENIYPTVEYPCPALWDSWSCFAPAKANTVGKAVCTVWSYSSETPACELQSERECFSNRTWAESTNYQICALAPLLRSRHYFYVTVLAVSACLSFPAVVIFVCFRAFRQNPRFILHRNLILTIIIRNILTIMSKQIVLFDELLSDALKSGIMKDNGVGCRVLAFFENVAKDGMFAWMLAEAYFLHQSIVRPFTREPPLWMIYLAVSTTEYPCPTIWDGWSCFSGAKAGTIQELPCSKQAYSTESDVCLLMSEKECFSNGTWNQKTNYDVCAIAPVLRNRHNFNVIVLATTTVISFPSVVIFFTFRKFRQNLRLIFHRNLVLVIIIRNLLTIMTKEIIILDALKSTGSNNVMDNNGIACRVLAFFENAAKNGMYACMLADGFYLHKMIVRAFANEPNLLYVYAAVFVLTFLPSLIWATARATAGGANCWMVDDSQDQWIPDGFRIAILAINFIFLIDIIRVMALKLKRGKTSQQTRYGKNEQSTKATLKATLFLMPLFGVQIVIITNRNIVTSKDCQAEDIYYYISYLVEGLQGVMVAILFCYINQEKVQTFIRNKFPCDLANTRSPRVPDNVHELRPGDIDVVAGMGDSLTAGAGLMATNVFHIVLEHRGIAPSAGGKGSWRRYLTLPNILKNFNPNLTGYATQNSLTLHAESGLNLGEVAAVSEDTPYMAKVLVQRMKANPNIDVKKHWKMVTFMIGPNDFCSEICFEKNLTATLERHRKDLIQVLTILKINLPRTIVNLIPPPNLKILTELVGKSFACEISHLVECPCLFGPTSGNRQEIYIKLMEQWQQMDIEIGNSEEFDSDDFTVVVQPFTLDFPIPKTKTGSSDFSYLSEDCFHMSQKGNARSLLAKMCFRIFNNGLVVLSLFTVFAKSQIFGQNYKRVEASSANNVSTFFSVEYPRHSTNVRRQPVFPAFFRFPCANTTTFGVGRSFTRPTSVHRLRPGDIDVIGAMGDSLIAGNGALEEWALGTMIEYRGVSWCAGGQNSWREFLTLPNILKEFNPNLTGYSTGTGEFSSPNSQLNVAFPVSADADALKQAKVLVRRIRKNPKINFNEDWKMVTIFFGANDICSGQCYNKVDFSPQMHYKKLMVALDYLQKNLPRTFVNLIPVLGYVSVSIRIKRTMMCRFLHALFCACFHRGGNEMNVITKLSQQYQRAEEELIFSGRYDTKDDFTVVLQPFMKLFNAPNDEAHRYDEVIDISYITYDCFHFSQKGHALGANMLWNNLLEPIGRKSKKRLNYILELFHCPTPQAPFLFTSKNSKRFLETGYQ</sequence>
<comment type="catalytic activity">
    <reaction evidence="44">
        <text>1-hexadecanoyl-2-(9Z-octadecenoyl)-sn-glycero-3-phosphoethanolamine + H2O = 1-hexadecanoyl-sn-glycero-3-phosphoethanolamine + (9Z)-octadecenoate + H(+)</text>
        <dbReference type="Rhea" id="RHEA:40911"/>
        <dbReference type="ChEBI" id="CHEBI:15377"/>
        <dbReference type="ChEBI" id="CHEBI:15378"/>
        <dbReference type="ChEBI" id="CHEBI:30823"/>
        <dbReference type="ChEBI" id="CHEBI:73004"/>
        <dbReference type="ChEBI" id="CHEBI:73007"/>
    </reaction>
    <physiologicalReaction direction="left-to-right" evidence="44">
        <dbReference type="Rhea" id="RHEA:40912"/>
    </physiologicalReaction>
</comment>
<dbReference type="FunFam" id="1.20.920.10:FF:000059">
    <property type="entry name" value="Polybromo 1,-like"/>
    <property type="match status" value="1"/>
</dbReference>
<feature type="domain" description="G-protein coupled receptors family 2 profile 1" evidence="59">
    <location>
        <begin position="1285"/>
        <end position="1365"/>
    </location>
</feature>
<evidence type="ECO:0000256" key="51">
    <source>
        <dbReference type="ARBA" id="ARBA00049372"/>
    </source>
</evidence>
<keyword evidence="20" id="KW-0325">Glycoprotein</keyword>
<evidence type="ECO:0000256" key="27">
    <source>
        <dbReference type="ARBA" id="ARBA00031182"/>
    </source>
</evidence>
<keyword evidence="13" id="KW-0805">Transcription regulation</keyword>
<evidence type="ECO:0000256" key="40">
    <source>
        <dbReference type="ARBA" id="ARBA00048362"/>
    </source>
</evidence>
<dbReference type="GO" id="GO:0003682">
    <property type="term" value="F:chromatin binding"/>
    <property type="evidence" value="ECO:0007669"/>
    <property type="project" value="InterPro"/>
</dbReference>
<evidence type="ECO:0000256" key="52">
    <source>
        <dbReference type="ARBA" id="ARBA00049461"/>
    </source>
</evidence>
<evidence type="ECO:0000256" key="28">
    <source>
        <dbReference type="ARBA" id="ARBA00031485"/>
    </source>
</evidence>
<evidence type="ECO:0000256" key="31">
    <source>
        <dbReference type="ARBA" id="ARBA00047324"/>
    </source>
</evidence>
<evidence type="ECO:0000256" key="23">
    <source>
        <dbReference type="ARBA" id="ARBA00023369"/>
    </source>
</evidence>
<dbReference type="SMART" id="SM00398">
    <property type="entry name" value="HMG"/>
    <property type="match status" value="1"/>
</dbReference>
<reference evidence="62" key="1">
    <citation type="journal article" date="2020" name="J Insects Food Feed">
        <title>The yellow mealworm (Tenebrio molitor) genome: a resource for the emerging insects as food and feed industry.</title>
        <authorList>
            <person name="Eriksson T."/>
            <person name="Andere A."/>
            <person name="Kelstrup H."/>
            <person name="Emery V."/>
            <person name="Picard C."/>
        </authorList>
    </citation>
    <scope>NUCLEOTIDE SEQUENCE</scope>
    <source>
        <strain evidence="62">Stoneville</strain>
        <tissue evidence="62">Whole head</tissue>
    </source>
</reference>
<dbReference type="InterPro" id="IPR017981">
    <property type="entry name" value="GPCR_2-like_7TM"/>
</dbReference>
<keyword evidence="14" id="KW-0297">G-protein coupled receptor</keyword>
<evidence type="ECO:0000256" key="47">
    <source>
        <dbReference type="ARBA" id="ARBA00048869"/>
    </source>
</evidence>
<evidence type="ECO:0000259" key="61">
    <source>
        <dbReference type="PROSITE" id="PS51038"/>
    </source>
</evidence>
<feature type="transmembrane region" description="Helical" evidence="56">
    <location>
        <begin position="1689"/>
        <end position="1713"/>
    </location>
</feature>
<dbReference type="Gene3D" id="3.30.160.60">
    <property type="entry name" value="Classic Zinc Finger"/>
    <property type="match status" value="1"/>
</dbReference>
<evidence type="ECO:0000256" key="19">
    <source>
        <dbReference type="ARBA" id="ARBA00023170"/>
    </source>
</evidence>
<keyword evidence="54" id="KW-0238">DNA-binding</keyword>
<dbReference type="InterPro" id="IPR035547">
    <property type="entry name" value="Phospholipase_B"/>
</dbReference>
<dbReference type="CDD" id="cd05526">
    <property type="entry name" value="Bromo_polybromo_VI"/>
    <property type="match status" value="1"/>
</dbReference>
<dbReference type="InterPro" id="IPR000832">
    <property type="entry name" value="GPCR_2_secretin-like"/>
</dbReference>
<feature type="domain" description="Bromo" evidence="57">
    <location>
        <begin position="30"/>
        <end position="100"/>
    </location>
</feature>
<dbReference type="InterPro" id="IPR036427">
    <property type="entry name" value="Bromodomain-like_sf"/>
</dbReference>
<evidence type="ECO:0000313" key="62">
    <source>
        <dbReference type="EMBL" id="KAH0813708.1"/>
    </source>
</evidence>
<evidence type="ECO:0000256" key="12">
    <source>
        <dbReference type="ARBA" id="ARBA00022989"/>
    </source>
</evidence>
<evidence type="ECO:0000256" key="55">
    <source>
        <dbReference type="SAM" id="Coils"/>
    </source>
</evidence>
<dbReference type="PROSITE" id="PS50261">
    <property type="entry name" value="G_PROTEIN_RECEP_F2_4"/>
    <property type="match status" value="1"/>
</dbReference>
<evidence type="ECO:0000256" key="9">
    <source>
        <dbReference type="ARBA" id="ARBA00022737"/>
    </source>
</evidence>
<comment type="catalytic activity">
    <reaction evidence="48">
        <text>1-O-hexadecyl-2-(9Z)-octadecenoyl-sn-glycero-3-phosphocholine + H2O = 1-O-hexadecyl-sn-glycero-3-phosphocholine + (9Z)-octadecenoate + H(+)</text>
        <dbReference type="Rhea" id="RHEA:40915"/>
        <dbReference type="ChEBI" id="CHEBI:15377"/>
        <dbReference type="ChEBI" id="CHEBI:15378"/>
        <dbReference type="ChEBI" id="CHEBI:30823"/>
        <dbReference type="ChEBI" id="CHEBI:34112"/>
        <dbReference type="ChEBI" id="CHEBI:64496"/>
    </reaction>
    <physiologicalReaction direction="left-to-right" evidence="48">
        <dbReference type="Rhea" id="RHEA:40916"/>
    </physiologicalReaction>
</comment>
<dbReference type="GO" id="GO:0016586">
    <property type="term" value="C:RSC-type complex"/>
    <property type="evidence" value="ECO:0007669"/>
    <property type="project" value="InterPro"/>
</dbReference>
<dbReference type="Pfam" id="PF01426">
    <property type="entry name" value="BAH"/>
    <property type="match status" value="2"/>
</dbReference>
<dbReference type="CDD" id="cd05520">
    <property type="entry name" value="Bromo_polybromo_III"/>
    <property type="match status" value="1"/>
</dbReference>
<feature type="transmembrane region" description="Helical" evidence="56">
    <location>
        <begin position="1372"/>
        <end position="1398"/>
    </location>
</feature>
<reference evidence="62" key="2">
    <citation type="submission" date="2021-08" db="EMBL/GenBank/DDBJ databases">
        <authorList>
            <person name="Eriksson T."/>
        </authorList>
    </citation>
    <scope>NUCLEOTIDE SEQUENCE</scope>
    <source>
        <strain evidence="62">Stoneville</strain>
        <tissue evidence="62">Whole head</tissue>
    </source>
</reference>
<comment type="catalytic activity">
    <reaction evidence="46">
        <text>1-hexadecanoyl-2-(9Z-octadecenoyl)-sn-glycero-3-phosphocholine + H2O = 1-hexadecanoyl-sn-glycero-3-phosphocholine + (9Z)-octadecenoate + H(+)</text>
        <dbReference type="Rhea" id="RHEA:38779"/>
        <dbReference type="ChEBI" id="CHEBI:15377"/>
        <dbReference type="ChEBI" id="CHEBI:15378"/>
        <dbReference type="ChEBI" id="CHEBI:30823"/>
        <dbReference type="ChEBI" id="CHEBI:72998"/>
        <dbReference type="ChEBI" id="CHEBI:73001"/>
    </reaction>
    <physiologicalReaction direction="left-to-right" evidence="46">
        <dbReference type="Rhea" id="RHEA:38780"/>
    </physiologicalReaction>
</comment>
<evidence type="ECO:0000259" key="59">
    <source>
        <dbReference type="PROSITE" id="PS50227"/>
    </source>
</evidence>
<evidence type="ECO:0000256" key="56">
    <source>
        <dbReference type="SAM" id="Phobius"/>
    </source>
</evidence>
<protein>
    <recommendedName>
        <fullName evidence="5">Phospholipase B1, membrane-associated</fullName>
    </recommendedName>
    <alternativeName>
        <fullName evidence="26">Lysophospholipase</fullName>
    </alternativeName>
    <alternativeName>
        <fullName evidence="27">Phospholipase A2</fullName>
    </alternativeName>
    <alternativeName>
        <fullName evidence="29">Phospholipase B/lipase</fullName>
    </alternativeName>
    <alternativeName>
        <fullName evidence="28">Triacylglycerol lipase</fullName>
    </alternativeName>
</protein>
<comment type="catalytic activity">
    <reaction evidence="51">
        <text>1,3-di-(9Z-octadecenoyl)-glycerol + H2O = 1-(9Z-octadecenoyl)-glycerol + (9Z)-octadecenoate + H(+)</text>
        <dbReference type="Rhea" id="RHEA:39939"/>
        <dbReference type="ChEBI" id="CHEBI:15377"/>
        <dbReference type="ChEBI" id="CHEBI:15378"/>
        <dbReference type="ChEBI" id="CHEBI:30823"/>
        <dbReference type="ChEBI" id="CHEBI:75342"/>
        <dbReference type="ChEBI" id="CHEBI:75735"/>
    </reaction>
    <physiologicalReaction direction="left-to-right" evidence="51">
        <dbReference type="Rhea" id="RHEA:39940"/>
    </physiologicalReaction>
</comment>
<evidence type="ECO:0000256" key="2">
    <source>
        <dbReference type="ARBA" id="ARBA00004141"/>
    </source>
</evidence>
<evidence type="ECO:0000256" key="50">
    <source>
        <dbReference type="ARBA" id="ARBA00049363"/>
    </source>
</evidence>
<evidence type="ECO:0000256" key="44">
    <source>
        <dbReference type="ARBA" id="ARBA00048613"/>
    </source>
</evidence>
<dbReference type="CDD" id="cd21984">
    <property type="entry name" value="HMG-box_PB1"/>
    <property type="match status" value="1"/>
</dbReference>
<dbReference type="GO" id="GO:0004930">
    <property type="term" value="F:G protein-coupled receptor activity"/>
    <property type="evidence" value="ECO:0007669"/>
    <property type="project" value="UniProtKB-KW"/>
</dbReference>
<dbReference type="SUPFAM" id="SSF52266">
    <property type="entry name" value="SGNH hydrolase"/>
    <property type="match status" value="2"/>
</dbReference>
<feature type="transmembrane region" description="Helical" evidence="56">
    <location>
        <begin position="1575"/>
        <end position="1595"/>
    </location>
</feature>
<feature type="domain" description="BAH" evidence="61">
    <location>
        <begin position="523"/>
        <end position="640"/>
    </location>
</feature>
<evidence type="ECO:0000256" key="35">
    <source>
        <dbReference type="ARBA" id="ARBA00048011"/>
    </source>
</evidence>
<evidence type="ECO:0000256" key="45">
    <source>
        <dbReference type="ARBA" id="ARBA00048656"/>
    </source>
</evidence>
<feature type="domain" description="G-protein coupled receptors family 2 profile 2" evidence="60">
    <location>
        <begin position="1570"/>
        <end position="1835"/>
    </location>
</feature>
<dbReference type="GO" id="GO:0004623">
    <property type="term" value="F:phospholipase A2 activity"/>
    <property type="evidence" value="ECO:0007669"/>
    <property type="project" value="UniProtKB-EC"/>
</dbReference>
<dbReference type="GO" id="GO:0016324">
    <property type="term" value="C:apical plasma membrane"/>
    <property type="evidence" value="ECO:0007669"/>
    <property type="project" value="UniProtKB-SubCell"/>
</dbReference>
<keyword evidence="7 56" id="KW-0812">Transmembrane</keyword>
<feature type="coiled-coil region" evidence="55">
    <location>
        <begin position="645"/>
        <end position="672"/>
    </location>
</feature>
<dbReference type="PROSITE" id="PS50227">
    <property type="entry name" value="G_PROTEIN_RECEP_F2_3"/>
    <property type="match status" value="2"/>
</dbReference>
<feature type="domain" description="BAH" evidence="61">
    <location>
        <begin position="700"/>
        <end position="816"/>
    </location>
</feature>
<evidence type="ECO:0000256" key="33">
    <source>
        <dbReference type="ARBA" id="ARBA00047438"/>
    </source>
</evidence>
<keyword evidence="10" id="KW-0378">Hydrolase</keyword>
<comment type="catalytic activity">
    <reaction evidence="37">
        <text>a 1-O-alkyl-2-acyl-sn-glycero-3-phosphocholine + H2O = a 1-O-alkyl-sn-glycero-3-phosphocholine + a fatty acid + H(+)</text>
        <dbReference type="Rhea" id="RHEA:36231"/>
        <dbReference type="ChEBI" id="CHEBI:15377"/>
        <dbReference type="ChEBI" id="CHEBI:15378"/>
        <dbReference type="ChEBI" id="CHEBI:28868"/>
        <dbReference type="ChEBI" id="CHEBI:30909"/>
        <dbReference type="ChEBI" id="CHEBI:36702"/>
        <dbReference type="EC" id="3.1.1.4"/>
    </reaction>
    <physiologicalReaction direction="left-to-right" evidence="37">
        <dbReference type="Rhea" id="RHEA:36232"/>
    </physiologicalReaction>
</comment>
<evidence type="ECO:0000259" key="60">
    <source>
        <dbReference type="PROSITE" id="PS50261"/>
    </source>
</evidence>
<dbReference type="Pfam" id="PF00002">
    <property type="entry name" value="7tm_2"/>
    <property type="match status" value="2"/>
</dbReference>
<dbReference type="Gene3D" id="2.30.30.490">
    <property type="match status" value="2"/>
</dbReference>
<keyword evidence="9" id="KW-0677">Repeat</keyword>
<dbReference type="Pfam" id="PF00439">
    <property type="entry name" value="Bromodomain"/>
    <property type="match status" value="3"/>
</dbReference>
<comment type="catalytic activity">
    <reaction evidence="35">
        <text>2,3-di-(9Z)-octadecenoyl-sn-glycerol + H2O = 3-(9Z-octadecenoyl)-sn-glycerol + (9Z)-octadecenoate + H(+)</text>
        <dbReference type="Rhea" id="RHEA:42604"/>
        <dbReference type="ChEBI" id="CHEBI:15377"/>
        <dbReference type="ChEBI" id="CHEBI:15378"/>
        <dbReference type="ChEBI" id="CHEBI:30823"/>
        <dbReference type="ChEBI" id="CHEBI:75824"/>
        <dbReference type="ChEBI" id="CHEBI:75938"/>
    </reaction>
    <physiologicalReaction direction="left-to-right" evidence="35">
        <dbReference type="Rhea" id="RHEA:42605"/>
    </physiologicalReaction>
</comment>
<dbReference type="SUPFAM" id="SSF111418">
    <property type="entry name" value="Hormone receptor domain"/>
    <property type="match status" value="2"/>
</dbReference>
<dbReference type="FunFam" id="3.40.50.1110:FF:000005">
    <property type="entry name" value="Phospholipase B1"/>
    <property type="match status" value="2"/>
</dbReference>
<dbReference type="PROSITE" id="PS50014">
    <property type="entry name" value="BROMODOMAIN_2"/>
    <property type="match status" value="3"/>
</dbReference>
<dbReference type="GO" id="GO:0007166">
    <property type="term" value="P:cell surface receptor signaling pathway"/>
    <property type="evidence" value="ECO:0007669"/>
    <property type="project" value="InterPro"/>
</dbReference>
<evidence type="ECO:0000256" key="1">
    <source>
        <dbReference type="ARBA" id="ARBA00004123"/>
    </source>
</evidence>
<dbReference type="EMBL" id="JABDTM020025019">
    <property type="protein sequence ID" value="KAH0813708.1"/>
    <property type="molecule type" value="Genomic_DNA"/>
</dbReference>
<gene>
    <name evidence="62" type="ORF">GEV33_009083</name>
</gene>
<keyword evidence="11" id="KW-0156">Chromatin regulator</keyword>
<evidence type="ECO:0000256" key="42">
    <source>
        <dbReference type="ARBA" id="ARBA00048386"/>
    </source>
</evidence>
<comment type="catalytic activity">
    <reaction evidence="49">
        <text>1-hexadecanoyl-2-(9Z)-octadecenoyl-3-octadecanoyl-sn-glycerol + H2O = 1-hexadecanoyl-3-octadecanoyl-sn-glycerol + (9Z)-octadecenoate + H(+)</text>
        <dbReference type="Rhea" id="RHEA:41103"/>
        <dbReference type="ChEBI" id="CHEBI:15377"/>
        <dbReference type="ChEBI" id="CHEBI:15378"/>
        <dbReference type="ChEBI" id="CHEBI:30823"/>
        <dbReference type="ChEBI" id="CHEBI:77623"/>
        <dbReference type="ChEBI" id="CHEBI:77624"/>
    </reaction>
    <physiologicalReaction direction="left-to-right" evidence="49">
        <dbReference type="Rhea" id="RHEA:41104"/>
    </physiologicalReaction>
</comment>
<evidence type="ECO:0000256" key="34">
    <source>
        <dbReference type="ARBA" id="ARBA00047459"/>
    </source>
</evidence>
<feature type="domain" description="HMG box" evidence="58">
    <location>
        <begin position="923"/>
        <end position="982"/>
    </location>
</feature>
<evidence type="ECO:0000256" key="36">
    <source>
        <dbReference type="ARBA" id="ARBA00048015"/>
    </source>
</evidence>
<evidence type="ECO:0000256" key="54">
    <source>
        <dbReference type="PROSITE-ProRule" id="PRU00267"/>
    </source>
</evidence>
<accession>A0A8J6HHF7</accession>
<comment type="catalytic activity">
    <reaction evidence="47">
        <text>1,3-dihexadecanoyl-2-(9Z-octadecenoyl)glycerol + H2O = 1,3-dihexadecanoylglycerol + (9Z)-octadecenoate + H(+)</text>
        <dbReference type="Rhea" id="RHEA:40983"/>
        <dbReference type="ChEBI" id="CHEBI:15377"/>
        <dbReference type="ChEBI" id="CHEBI:15378"/>
        <dbReference type="ChEBI" id="CHEBI:30823"/>
        <dbReference type="ChEBI" id="CHEBI:75688"/>
        <dbReference type="ChEBI" id="CHEBI:77619"/>
    </reaction>
    <physiologicalReaction direction="left-to-right" evidence="47">
        <dbReference type="Rhea" id="RHEA:40984"/>
    </physiologicalReaction>
</comment>
<evidence type="ECO:0000259" key="57">
    <source>
        <dbReference type="PROSITE" id="PS50014"/>
    </source>
</evidence>
<evidence type="ECO:0000256" key="3">
    <source>
        <dbReference type="ARBA" id="ARBA00004247"/>
    </source>
</evidence>
<comment type="subcellular location">
    <subcellularLocation>
        <location evidence="3">Apical cell membrane</location>
        <topology evidence="3">Single-pass type I membrane protein</topology>
    </subcellularLocation>
    <subcellularLocation>
        <location evidence="2">Membrane</location>
        <topology evidence="2">Multi-pass membrane protein</topology>
    </subcellularLocation>
    <subcellularLocation>
        <location evidence="1">Nucleus</location>
    </subcellularLocation>
</comment>
<dbReference type="InterPro" id="IPR001025">
    <property type="entry name" value="BAH_dom"/>
</dbReference>
<evidence type="ECO:0000256" key="5">
    <source>
        <dbReference type="ARBA" id="ARBA00015133"/>
    </source>
</evidence>
<evidence type="ECO:0000256" key="16">
    <source>
        <dbReference type="ARBA" id="ARBA00023117"/>
    </source>
</evidence>
<comment type="catalytic activity">
    <reaction evidence="38">
        <text>1,2-di-(9Z-octadecenoyl)-sn-glycero-3-phosphocholine + H2O = 1-(9Z-octadecenoyl)-sn-glycero-3-phosphocholine + (9Z)-octadecenoate + H(+)</text>
        <dbReference type="Rhea" id="RHEA:40923"/>
        <dbReference type="ChEBI" id="CHEBI:15377"/>
        <dbReference type="ChEBI" id="CHEBI:15378"/>
        <dbReference type="ChEBI" id="CHEBI:28610"/>
        <dbReference type="ChEBI" id="CHEBI:30823"/>
        <dbReference type="ChEBI" id="CHEBI:74669"/>
    </reaction>
    <physiologicalReaction direction="left-to-right" evidence="38">
        <dbReference type="Rhea" id="RHEA:40924"/>
    </physiologicalReaction>
</comment>
<evidence type="ECO:0000256" key="43">
    <source>
        <dbReference type="ARBA" id="ARBA00048454"/>
    </source>
</evidence>
<dbReference type="GO" id="GO:0006338">
    <property type="term" value="P:chromatin remodeling"/>
    <property type="evidence" value="ECO:0007669"/>
    <property type="project" value="InterPro"/>
</dbReference>
<keyword evidence="55" id="KW-0175">Coiled coil</keyword>
<dbReference type="InterPro" id="IPR036514">
    <property type="entry name" value="SGNH_hydro_sf"/>
</dbReference>
<dbReference type="FunFam" id="1.20.920.10:FF:000006">
    <property type="entry name" value="protein polybromo-1 isoform X1"/>
    <property type="match status" value="1"/>
</dbReference>
<dbReference type="Gene3D" id="4.10.1240.10">
    <property type="entry name" value="GPCR, family 2, extracellular hormone receptor domain"/>
    <property type="match status" value="1"/>
</dbReference>
<evidence type="ECO:0000256" key="39">
    <source>
        <dbReference type="ARBA" id="ARBA00048227"/>
    </source>
</evidence>
<dbReference type="Pfam" id="PF00505">
    <property type="entry name" value="HMG_box"/>
    <property type="match status" value="1"/>
</dbReference>
<dbReference type="InterPro" id="IPR009071">
    <property type="entry name" value="HMG_box_dom"/>
</dbReference>
<dbReference type="GO" id="GO:0006629">
    <property type="term" value="P:lipid metabolic process"/>
    <property type="evidence" value="ECO:0007669"/>
    <property type="project" value="UniProtKB-KW"/>
</dbReference>
<dbReference type="InterPro" id="IPR037382">
    <property type="entry name" value="Rsc/polybromo"/>
</dbReference>
<evidence type="ECO:0000256" key="41">
    <source>
        <dbReference type="ARBA" id="ARBA00048374"/>
    </source>
</evidence>
<feature type="domain" description="Bromo" evidence="57">
    <location>
        <begin position="254"/>
        <end position="324"/>
    </location>
</feature>
<dbReference type="InterPro" id="IPR001487">
    <property type="entry name" value="Bromodomain"/>
</dbReference>
<dbReference type="CDD" id="cd05515">
    <property type="entry name" value="Bromo_polybromo_V"/>
    <property type="match status" value="1"/>
</dbReference>
<evidence type="ECO:0000256" key="37">
    <source>
        <dbReference type="ARBA" id="ARBA00048049"/>
    </source>
</evidence>
<comment type="caution">
    <text evidence="62">The sequence shown here is derived from an EMBL/GenBank/DDBJ whole genome shotgun (WGS) entry which is preliminary data.</text>
</comment>
<comment type="catalytic activity">
    <reaction evidence="32">
        <text>1,3-dihexadecanoyl-2-(9Z-octadecenoyl)glycerol + H2O = 1-hexadecanoyl-2-(9Z-octadecenoyl)-glycerol + hexadecanoate + H(+)</text>
        <dbReference type="Rhea" id="RHEA:40979"/>
        <dbReference type="ChEBI" id="CHEBI:7896"/>
        <dbReference type="ChEBI" id="CHEBI:15377"/>
        <dbReference type="ChEBI" id="CHEBI:15378"/>
        <dbReference type="ChEBI" id="CHEBI:75585"/>
        <dbReference type="ChEBI" id="CHEBI:75688"/>
    </reaction>
    <physiologicalReaction direction="left-to-right" evidence="32">
        <dbReference type="Rhea" id="RHEA:40980"/>
    </physiologicalReaction>
</comment>
<evidence type="ECO:0000256" key="22">
    <source>
        <dbReference type="ARBA" id="ARBA00023242"/>
    </source>
</evidence>
<dbReference type="Pfam" id="PF02793">
    <property type="entry name" value="HRM"/>
    <property type="match status" value="1"/>
</dbReference>
<evidence type="ECO:0000256" key="29">
    <source>
        <dbReference type="ARBA" id="ARBA00033022"/>
    </source>
</evidence>
<dbReference type="GO" id="GO:0016514">
    <property type="term" value="C:SWI/SNF complex"/>
    <property type="evidence" value="ECO:0007669"/>
    <property type="project" value="TreeGrafter"/>
</dbReference>
<keyword evidence="17 56" id="KW-0472">Membrane</keyword>
<evidence type="ECO:0000256" key="15">
    <source>
        <dbReference type="ARBA" id="ARBA00023098"/>
    </source>
</evidence>
<keyword evidence="15" id="KW-0443">Lipid metabolism</keyword>
<evidence type="ECO:0000256" key="14">
    <source>
        <dbReference type="ARBA" id="ARBA00023040"/>
    </source>
</evidence>
<evidence type="ECO:0000256" key="46">
    <source>
        <dbReference type="ARBA" id="ARBA00048699"/>
    </source>
</evidence>
<dbReference type="InterPro" id="IPR037968">
    <property type="entry name" value="PBRM1_BD5"/>
</dbReference>
<dbReference type="InterPro" id="IPR043151">
    <property type="entry name" value="BAH_sf"/>
</dbReference>
<dbReference type="FunFam" id="1.20.920.10:FF:000009">
    <property type="entry name" value="Protein polybromo-1 isoform 1"/>
    <property type="match status" value="1"/>
</dbReference>
<keyword evidence="19" id="KW-0675">Receptor</keyword>
<evidence type="ECO:0000256" key="17">
    <source>
        <dbReference type="ARBA" id="ARBA00023136"/>
    </source>
</evidence>
<dbReference type="PROSITE" id="PS51038">
    <property type="entry name" value="BAH"/>
    <property type="match status" value="2"/>
</dbReference>
<comment type="catalytic activity">
    <reaction evidence="36">
        <text>1-hexadecanoyl-2-(9Z-octadecenoyl)-sn-glycero-3-phospho-(1'-sn-glycerol) + H2O = 1-hexadecanoyl-sn-glycero-3-phospho-(1'-sn-glycerol) + (9Z)-octadecenoate + H(+)</text>
        <dbReference type="Rhea" id="RHEA:40919"/>
        <dbReference type="ChEBI" id="CHEBI:15377"/>
        <dbReference type="ChEBI" id="CHEBI:15378"/>
        <dbReference type="ChEBI" id="CHEBI:30823"/>
        <dbReference type="ChEBI" id="CHEBI:72841"/>
        <dbReference type="ChEBI" id="CHEBI:75158"/>
    </reaction>
    <physiologicalReaction direction="left-to-right" evidence="36">
        <dbReference type="Rhea" id="RHEA:40920"/>
    </physiologicalReaction>
</comment>
<comment type="catalytic activity">
    <reaction evidence="34">
        <text>1-hexadecanoyl-2-(9Z)-octadecenoyl-3-octadecanoyl-sn-glycerol + H2O = 1-hexadecanoyl-2-(9Z-octadecenoyl)-sn-glycerol + octadecanoate + H(+)</text>
        <dbReference type="Rhea" id="RHEA:41111"/>
        <dbReference type="ChEBI" id="CHEBI:15377"/>
        <dbReference type="ChEBI" id="CHEBI:15378"/>
        <dbReference type="ChEBI" id="CHEBI:25629"/>
        <dbReference type="ChEBI" id="CHEBI:75466"/>
        <dbReference type="ChEBI" id="CHEBI:77623"/>
    </reaction>
    <physiologicalReaction direction="left-to-right" evidence="34">
        <dbReference type="Rhea" id="RHEA:41112"/>
    </physiologicalReaction>
</comment>
<dbReference type="InterPro" id="IPR001879">
    <property type="entry name" value="GPCR_2_extracellular_dom"/>
</dbReference>
<comment type="catalytic activity">
    <reaction evidence="50">
        <text>1,2-dihexadecanoyl-sn-glycero-3-phosphocholine + 2 H2O = sn-glycerol 3-phosphocholine + 2 hexadecanoate + 2 H(+)</text>
        <dbReference type="Rhea" id="RHEA:40975"/>
        <dbReference type="ChEBI" id="CHEBI:7896"/>
        <dbReference type="ChEBI" id="CHEBI:15377"/>
        <dbReference type="ChEBI" id="CHEBI:15378"/>
        <dbReference type="ChEBI" id="CHEBI:16870"/>
        <dbReference type="ChEBI" id="CHEBI:72999"/>
    </reaction>
    <physiologicalReaction direction="left-to-right" evidence="50">
        <dbReference type="Rhea" id="RHEA:40976"/>
    </physiologicalReaction>
</comment>
<dbReference type="PROSITE" id="PS00633">
    <property type="entry name" value="BROMODOMAIN_1"/>
    <property type="match status" value="2"/>
</dbReference>
<dbReference type="Gene3D" id="3.40.50.1110">
    <property type="entry name" value="SGNH hydrolase"/>
    <property type="match status" value="1"/>
</dbReference>
<comment type="catalytic activity">
    <reaction evidence="31">
        <text>1-hexadecanoyl-2-(9Z)-octadecenoyl-3-octadecanoyl-sn-glycerol + H2O = 2-(9Z-octadecenoyl)-3-octadecanoyl-sn-glycerol + hexadecanoate + H(+)</text>
        <dbReference type="Rhea" id="RHEA:41107"/>
        <dbReference type="ChEBI" id="CHEBI:7896"/>
        <dbReference type="ChEBI" id="CHEBI:15377"/>
        <dbReference type="ChEBI" id="CHEBI:15378"/>
        <dbReference type="ChEBI" id="CHEBI:75558"/>
        <dbReference type="ChEBI" id="CHEBI:77623"/>
    </reaction>
    <physiologicalReaction direction="left-to-right" evidence="31">
        <dbReference type="Rhea" id="RHEA:41108"/>
    </physiologicalReaction>
</comment>
<comment type="catalytic activity">
    <reaction evidence="43">
        <text>a 1-acyl-sn-glycero-3-phosphocholine + H2O = sn-glycerol 3-phosphocholine + a fatty acid + H(+)</text>
        <dbReference type="Rhea" id="RHEA:15177"/>
        <dbReference type="ChEBI" id="CHEBI:15377"/>
        <dbReference type="ChEBI" id="CHEBI:15378"/>
        <dbReference type="ChEBI" id="CHEBI:16870"/>
        <dbReference type="ChEBI" id="CHEBI:28868"/>
        <dbReference type="ChEBI" id="CHEBI:58168"/>
        <dbReference type="EC" id="3.1.1.5"/>
    </reaction>
    <physiologicalReaction direction="left-to-right" evidence="43">
        <dbReference type="Rhea" id="RHEA:15178"/>
    </physiologicalReaction>
</comment>
<feature type="domain" description="G-protein coupled receptors family 2 profile 1" evidence="59">
    <location>
        <begin position="1503"/>
        <end position="1565"/>
    </location>
</feature>
<feature type="transmembrane region" description="Helical" evidence="56">
    <location>
        <begin position="1776"/>
        <end position="1796"/>
    </location>
</feature>
<dbReference type="InterPro" id="IPR036910">
    <property type="entry name" value="HMG_box_dom_sf"/>
</dbReference>
<feature type="domain" description="Bromo" evidence="57">
    <location>
        <begin position="125"/>
        <end position="195"/>
    </location>
</feature>
<keyword evidence="8" id="KW-0732">Signal</keyword>
<keyword evidence="6" id="KW-1003">Cell membrane</keyword>
<dbReference type="Gene3D" id="1.20.920.10">
    <property type="entry name" value="Bromodomain-like"/>
    <property type="match status" value="4"/>
</dbReference>
<comment type="catalytic activity">
    <reaction evidence="23">
        <text>a triacylglycerol + H2O = a diacylglycerol + a fatty acid + H(+)</text>
        <dbReference type="Rhea" id="RHEA:12044"/>
        <dbReference type="ChEBI" id="CHEBI:15377"/>
        <dbReference type="ChEBI" id="CHEBI:15378"/>
        <dbReference type="ChEBI" id="CHEBI:17855"/>
        <dbReference type="ChEBI" id="CHEBI:18035"/>
        <dbReference type="ChEBI" id="CHEBI:28868"/>
        <dbReference type="EC" id="3.1.1.3"/>
    </reaction>
    <physiologicalReaction direction="left-to-right" evidence="23">
        <dbReference type="Rhea" id="RHEA:12045"/>
    </physiologicalReaction>
</comment>
<dbReference type="Pfam" id="PF00657">
    <property type="entry name" value="Lipase_GDSL"/>
    <property type="match status" value="2"/>
</dbReference>
<evidence type="ECO:0000256" key="4">
    <source>
        <dbReference type="ARBA" id="ARBA00009979"/>
    </source>
</evidence>
<keyword evidence="21" id="KW-0807">Transducer</keyword>
<dbReference type="CDD" id="cd04717">
    <property type="entry name" value="BAH_polybromo"/>
    <property type="match status" value="2"/>
</dbReference>
<evidence type="ECO:0000256" key="20">
    <source>
        <dbReference type="ARBA" id="ARBA00023180"/>
    </source>
</evidence>
<evidence type="ECO:0000256" key="6">
    <source>
        <dbReference type="ARBA" id="ARBA00022475"/>
    </source>
</evidence>
<feature type="transmembrane region" description="Helical" evidence="56">
    <location>
        <begin position="1811"/>
        <end position="1834"/>
    </location>
</feature>
<comment type="catalytic activity">
    <reaction evidence="24">
        <text>1-hexadecanoyl-2-(9Z,12Z-octadecadienoyl)-sn-glycero-3-phosphocholine + H2O = (9Z,12Z)-octadecadienoate + 1-hexadecanoyl-sn-glycero-3-phosphocholine + H(+)</text>
        <dbReference type="Rhea" id="RHEA:40811"/>
        <dbReference type="ChEBI" id="CHEBI:15377"/>
        <dbReference type="ChEBI" id="CHEBI:15378"/>
        <dbReference type="ChEBI" id="CHEBI:30245"/>
        <dbReference type="ChEBI" id="CHEBI:72998"/>
        <dbReference type="ChEBI" id="CHEBI:73002"/>
    </reaction>
    <physiologicalReaction direction="left-to-right" evidence="24">
        <dbReference type="Rhea" id="RHEA:40812"/>
    </physiologicalReaction>
</comment>
<name>A0A8J6HHF7_TENMO</name>
<dbReference type="PANTHER" id="PTHR16062:SF19">
    <property type="entry name" value="PROTEIN POLYBROMO-1"/>
    <property type="match status" value="1"/>
</dbReference>
<dbReference type="GO" id="GO:0003677">
    <property type="term" value="F:DNA binding"/>
    <property type="evidence" value="ECO:0007669"/>
    <property type="project" value="UniProtKB-UniRule"/>
</dbReference>
<keyword evidence="63" id="KW-1185">Reference proteome</keyword>
<evidence type="ECO:0000256" key="13">
    <source>
        <dbReference type="ARBA" id="ARBA00023015"/>
    </source>
</evidence>
<comment type="catalytic activity">
    <reaction evidence="52">
        <text>2-(9Z-octadecenoyl)-glycerol + H2O = glycerol + (9Z)-octadecenoate + H(+)</text>
        <dbReference type="Rhea" id="RHEA:38491"/>
        <dbReference type="ChEBI" id="CHEBI:15377"/>
        <dbReference type="ChEBI" id="CHEBI:15378"/>
        <dbReference type="ChEBI" id="CHEBI:17754"/>
        <dbReference type="ChEBI" id="CHEBI:30823"/>
        <dbReference type="ChEBI" id="CHEBI:73990"/>
    </reaction>
    <physiologicalReaction direction="left-to-right" evidence="52">
        <dbReference type="Rhea" id="RHEA:38492"/>
    </physiologicalReaction>
</comment>
<evidence type="ECO:0000256" key="38">
    <source>
        <dbReference type="ARBA" id="ARBA00048058"/>
    </source>
</evidence>
<evidence type="ECO:0000256" key="25">
    <source>
        <dbReference type="ARBA" id="ARBA00023422"/>
    </source>
</evidence>
<comment type="catalytic activity">
    <reaction evidence="40">
        <text>1-hexadecanoyl-2-(9Z,12Z-octadecadienoyl)-sn-glycero-3-phosphocholine + H2O = 2-(9Z,12Z-octadecadienoyl)-sn-glycero-3-phosphocholine + hexadecanoate + H(+)</text>
        <dbReference type="Rhea" id="RHEA:40971"/>
        <dbReference type="ChEBI" id="CHEBI:7896"/>
        <dbReference type="ChEBI" id="CHEBI:15377"/>
        <dbReference type="ChEBI" id="CHEBI:15378"/>
        <dbReference type="ChEBI" id="CHEBI:73002"/>
        <dbReference type="ChEBI" id="CHEBI:76084"/>
    </reaction>
    <physiologicalReaction direction="left-to-right" evidence="40">
        <dbReference type="Rhea" id="RHEA:40972"/>
    </physiologicalReaction>
</comment>
<evidence type="ECO:0000256" key="8">
    <source>
        <dbReference type="ARBA" id="ARBA00022729"/>
    </source>
</evidence>
<evidence type="ECO:0000256" key="30">
    <source>
        <dbReference type="ARBA" id="ARBA00045916"/>
    </source>
</evidence>
<evidence type="ECO:0000256" key="10">
    <source>
        <dbReference type="ARBA" id="ARBA00022801"/>
    </source>
</evidence>
<dbReference type="Gene3D" id="1.10.30.10">
    <property type="entry name" value="High mobility group box domain"/>
    <property type="match status" value="1"/>
</dbReference>
<dbReference type="InterPro" id="IPR018359">
    <property type="entry name" value="Bromodomain_CS"/>
</dbReference>
<evidence type="ECO:0000256" key="48">
    <source>
        <dbReference type="ARBA" id="ARBA00048872"/>
    </source>
</evidence>
<keyword evidence="12 56" id="KW-1133">Transmembrane helix</keyword>
<proteinExistence type="inferred from homology"/>
<evidence type="ECO:0000256" key="24">
    <source>
        <dbReference type="ARBA" id="ARBA00023408"/>
    </source>
</evidence>
<comment type="catalytic activity">
    <reaction evidence="33">
        <text>1-(9Z-octadecenoyl)-glycerol + H2O = glycerol + (9Z)-octadecenoate + H(+)</text>
        <dbReference type="Rhea" id="RHEA:38487"/>
        <dbReference type="ChEBI" id="CHEBI:15377"/>
        <dbReference type="ChEBI" id="CHEBI:15378"/>
        <dbReference type="ChEBI" id="CHEBI:17754"/>
        <dbReference type="ChEBI" id="CHEBI:30823"/>
        <dbReference type="ChEBI" id="CHEBI:75342"/>
    </reaction>
    <physiologicalReaction direction="left-to-right" evidence="33">
        <dbReference type="Rhea" id="RHEA:38488"/>
    </physiologicalReaction>
</comment>
<evidence type="ECO:0000256" key="53">
    <source>
        <dbReference type="PROSITE-ProRule" id="PRU00035"/>
    </source>
</evidence>
<keyword evidence="16 53" id="KW-0103">Bromodomain</keyword>
<comment type="catalytic activity">
    <reaction evidence="39">
        <text>1,2-dihexadecanoyl-sn-glycero-3-phosphocholine + H2O = 1-hexadecanoyl-sn-glycero-3-phosphocholine + hexadecanoate + H(+)</text>
        <dbReference type="Rhea" id="RHEA:41223"/>
        <dbReference type="ChEBI" id="CHEBI:7896"/>
        <dbReference type="ChEBI" id="CHEBI:15377"/>
        <dbReference type="ChEBI" id="CHEBI:15378"/>
        <dbReference type="ChEBI" id="CHEBI:72998"/>
        <dbReference type="ChEBI" id="CHEBI:72999"/>
    </reaction>
    <physiologicalReaction direction="left-to-right" evidence="39">
        <dbReference type="Rhea" id="RHEA:41224"/>
    </physiologicalReaction>
</comment>
<dbReference type="InterPro" id="IPR036445">
    <property type="entry name" value="GPCR_2_extracell_dom_sf"/>
</dbReference>